<gene>
    <name evidence="2" type="ORF">ABID16_002285</name>
</gene>
<evidence type="ECO:0000313" key="3">
    <source>
        <dbReference type="Proteomes" id="UP001549047"/>
    </source>
</evidence>
<reference evidence="2 3" key="1">
    <citation type="submission" date="2024-06" db="EMBL/GenBank/DDBJ databases">
        <title>Genomic Encyclopedia of Type Strains, Phase IV (KMG-IV): sequencing the most valuable type-strain genomes for metagenomic binning, comparative biology and taxonomic classification.</title>
        <authorList>
            <person name="Goeker M."/>
        </authorList>
    </citation>
    <scope>NUCLEOTIDE SEQUENCE [LARGE SCALE GENOMIC DNA]</scope>
    <source>
        <strain evidence="2 3">DSM 29780</strain>
    </source>
</reference>
<organism evidence="2 3">
    <name type="scientific">Rhizobium aquaticum</name>
    <dbReference type="NCBI Taxonomy" id="1549636"/>
    <lineage>
        <taxon>Bacteria</taxon>
        <taxon>Pseudomonadati</taxon>
        <taxon>Pseudomonadota</taxon>
        <taxon>Alphaproteobacteria</taxon>
        <taxon>Hyphomicrobiales</taxon>
        <taxon>Rhizobiaceae</taxon>
        <taxon>Rhizobium/Agrobacterium group</taxon>
        <taxon>Rhizobium</taxon>
    </lineage>
</organism>
<keyword evidence="2" id="KW-0378">Hydrolase</keyword>
<dbReference type="Proteomes" id="UP001549047">
    <property type="component" value="Unassembled WGS sequence"/>
</dbReference>
<dbReference type="EMBL" id="JBEPMB010000002">
    <property type="protein sequence ID" value="MET3613956.1"/>
    <property type="molecule type" value="Genomic_DNA"/>
</dbReference>
<evidence type="ECO:0000256" key="1">
    <source>
        <dbReference type="SAM" id="Phobius"/>
    </source>
</evidence>
<protein>
    <submittedName>
        <fullName evidence="2">Zn-dependent membrane protease YugP</fullName>
    </submittedName>
</protein>
<proteinExistence type="predicted"/>
<dbReference type="GO" id="GO:0006508">
    <property type="term" value="P:proteolysis"/>
    <property type="evidence" value="ECO:0007669"/>
    <property type="project" value="UniProtKB-KW"/>
</dbReference>
<keyword evidence="1" id="KW-0472">Membrane</keyword>
<sequence>MAARKAKAVAKVQAFNREQEIQRIWKITVASALTLVAITVVLLAI</sequence>
<dbReference type="RefSeq" id="WP_354556447.1">
    <property type="nucleotide sequence ID" value="NZ_JBEPMB010000002.1"/>
</dbReference>
<keyword evidence="1" id="KW-1133">Transmembrane helix</keyword>
<accession>A0ABV2IZP4</accession>
<dbReference type="GO" id="GO:0008233">
    <property type="term" value="F:peptidase activity"/>
    <property type="evidence" value="ECO:0007669"/>
    <property type="project" value="UniProtKB-KW"/>
</dbReference>
<keyword evidence="2" id="KW-0645">Protease</keyword>
<comment type="caution">
    <text evidence="2">The sequence shown here is derived from an EMBL/GenBank/DDBJ whole genome shotgun (WGS) entry which is preliminary data.</text>
</comment>
<name>A0ABV2IZP4_9HYPH</name>
<keyword evidence="1" id="KW-0812">Transmembrane</keyword>
<feature type="transmembrane region" description="Helical" evidence="1">
    <location>
        <begin position="24"/>
        <end position="44"/>
    </location>
</feature>
<keyword evidence="3" id="KW-1185">Reference proteome</keyword>
<evidence type="ECO:0000313" key="2">
    <source>
        <dbReference type="EMBL" id="MET3613956.1"/>
    </source>
</evidence>